<dbReference type="InterPro" id="IPR015655">
    <property type="entry name" value="PP2C"/>
</dbReference>
<name>A0A835ZBU3_9STRA</name>
<dbReference type="Proteomes" id="UP000664859">
    <property type="component" value="Unassembled WGS sequence"/>
</dbReference>
<feature type="region of interest" description="Disordered" evidence="6">
    <location>
        <begin position="398"/>
        <end position="421"/>
    </location>
</feature>
<dbReference type="GO" id="GO:0046872">
    <property type="term" value="F:metal ion binding"/>
    <property type="evidence" value="ECO:0007669"/>
    <property type="project" value="UniProtKB-KW"/>
</dbReference>
<protein>
    <submittedName>
        <fullName evidence="8">Phosphatase 2C-like domain-containing protein</fullName>
    </submittedName>
</protein>
<feature type="domain" description="PPM-type phosphatase" evidence="7">
    <location>
        <begin position="39"/>
        <end position="390"/>
    </location>
</feature>
<feature type="region of interest" description="Disordered" evidence="6">
    <location>
        <begin position="211"/>
        <end position="243"/>
    </location>
</feature>
<dbReference type="AlphaFoldDB" id="A0A835ZBU3"/>
<comment type="similarity">
    <text evidence="5">Belongs to the PP2C family.</text>
</comment>
<sequence>MNMEQPYAPAPAHRPHTDSQPFAAVAKDTECHMGEGGVRYAAASMQGWRDAMEDAHIICPRLADLPGHSFVAVFDGHGGAACARFAAQTMPQLVEDTQEFRRYKLELKSRAHDGSSGGGDAGNSGLIEQALRQAFIEYDNAVRRDPASAVVAGKVKFKTASALKDPATAVVSGVSGCAAVCAVITPRFVALAHAGDSRAIVCSGGSVVAATKDHKPRSPHESGRIIAGGGTDHKPSSPHESGRIVAGGGTVEHERVDGRLAMSRALANFKYKNGGVAPGDEKVYWRRPDDECLIMCCDGVWDVMTNQECHRCVAKSLVASASGAVQRGSTSSSASSNSAGSSSSSSGGGGGGSAQPASPCERVTKACTDLLDACLYKGSVDNMTAIVVTFGDGIAGSSGGSSGGGGGGSSAGSGGAGGPAY</sequence>
<dbReference type="PANTHER" id="PTHR47992">
    <property type="entry name" value="PROTEIN PHOSPHATASE"/>
    <property type="match status" value="1"/>
</dbReference>
<keyword evidence="4 5" id="KW-0904">Protein phosphatase</keyword>
<comment type="subcellular location">
    <subcellularLocation>
        <location evidence="1">Membrane</location>
        <topology evidence="1">Peripheral membrane protein</topology>
    </subcellularLocation>
</comment>
<evidence type="ECO:0000313" key="9">
    <source>
        <dbReference type="Proteomes" id="UP000664859"/>
    </source>
</evidence>
<comment type="caution">
    <text evidence="8">The sequence shown here is derived from an EMBL/GenBank/DDBJ whole genome shotgun (WGS) entry which is preliminary data.</text>
</comment>
<dbReference type="GO" id="GO:0004722">
    <property type="term" value="F:protein serine/threonine phosphatase activity"/>
    <property type="evidence" value="ECO:0007669"/>
    <property type="project" value="InterPro"/>
</dbReference>
<feature type="compositionally biased region" description="Low complexity" evidence="6">
    <location>
        <begin position="328"/>
        <end position="345"/>
    </location>
</feature>
<dbReference type="InterPro" id="IPR000222">
    <property type="entry name" value="PP2C_BS"/>
</dbReference>
<dbReference type="SUPFAM" id="SSF81606">
    <property type="entry name" value="PP2C-like"/>
    <property type="match status" value="1"/>
</dbReference>
<evidence type="ECO:0000256" key="4">
    <source>
        <dbReference type="ARBA" id="ARBA00022912"/>
    </source>
</evidence>
<dbReference type="CDD" id="cd00143">
    <property type="entry name" value="PP2Cc"/>
    <property type="match status" value="1"/>
</dbReference>
<dbReference type="OrthoDB" id="10264738at2759"/>
<dbReference type="EMBL" id="JAFCMP010000026">
    <property type="protein sequence ID" value="KAG5190866.1"/>
    <property type="molecule type" value="Genomic_DNA"/>
</dbReference>
<dbReference type="SMART" id="SM00332">
    <property type="entry name" value="PP2Cc"/>
    <property type="match status" value="1"/>
</dbReference>
<evidence type="ECO:0000256" key="2">
    <source>
        <dbReference type="ARBA" id="ARBA00022723"/>
    </source>
</evidence>
<dbReference type="InterPro" id="IPR001932">
    <property type="entry name" value="PPM-type_phosphatase-like_dom"/>
</dbReference>
<organism evidence="8 9">
    <name type="scientific">Tribonema minus</name>
    <dbReference type="NCBI Taxonomy" id="303371"/>
    <lineage>
        <taxon>Eukaryota</taxon>
        <taxon>Sar</taxon>
        <taxon>Stramenopiles</taxon>
        <taxon>Ochrophyta</taxon>
        <taxon>PX clade</taxon>
        <taxon>Xanthophyceae</taxon>
        <taxon>Tribonematales</taxon>
        <taxon>Tribonemataceae</taxon>
        <taxon>Tribonema</taxon>
    </lineage>
</organism>
<feature type="compositionally biased region" description="Basic and acidic residues" evidence="6">
    <location>
        <begin position="211"/>
        <end position="223"/>
    </location>
</feature>
<reference evidence="8" key="1">
    <citation type="submission" date="2021-02" db="EMBL/GenBank/DDBJ databases">
        <title>First Annotated Genome of the Yellow-green Alga Tribonema minus.</title>
        <authorList>
            <person name="Mahan K.M."/>
        </authorList>
    </citation>
    <scope>NUCLEOTIDE SEQUENCE</scope>
    <source>
        <strain evidence="8">UTEX B ZZ1240</strain>
    </source>
</reference>
<keyword evidence="3 5" id="KW-0378">Hydrolase</keyword>
<dbReference type="GO" id="GO:0016020">
    <property type="term" value="C:membrane"/>
    <property type="evidence" value="ECO:0007669"/>
    <property type="project" value="UniProtKB-SubCell"/>
</dbReference>
<proteinExistence type="inferred from homology"/>
<accession>A0A835ZBU3</accession>
<evidence type="ECO:0000256" key="1">
    <source>
        <dbReference type="ARBA" id="ARBA00004170"/>
    </source>
</evidence>
<evidence type="ECO:0000313" key="8">
    <source>
        <dbReference type="EMBL" id="KAG5190866.1"/>
    </source>
</evidence>
<evidence type="ECO:0000256" key="6">
    <source>
        <dbReference type="SAM" id="MobiDB-lite"/>
    </source>
</evidence>
<keyword evidence="2" id="KW-0479">Metal-binding</keyword>
<dbReference type="Gene3D" id="3.60.40.10">
    <property type="entry name" value="PPM-type phosphatase domain"/>
    <property type="match status" value="2"/>
</dbReference>
<feature type="region of interest" description="Disordered" evidence="6">
    <location>
        <begin position="324"/>
        <end position="357"/>
    </location>
</feature>
<keyword evidence="9" id="KW-1185">Reference proteome</keyword>
<evidence type="ECO:0000259" key="7">
    <source>
        <dbReference type="PROSITE" id="PS51746"/>
    </source>
</evidence>
<dbReference type="PROSITE" id="PS01032">
    <property type="entry name" value="PPM_1"/>
    <property type="match status" value="1"/>
</dbReference>
<gene>
    <name evidence="8" type="ORF">JKP88DRAFT_297523</name>
</gene>
<dbReference type="Pfam" id="PF00481">
    <property type="entry name" value="PP2C"/>
    <property type="match status" value="2"/>
</dbReference>
<evidence type="ECO:0000256" key="5">
    <source>
        <dbReference type="RuleBase" id="RU003465"/>
    </source>
</evidence>
<feature type="compositionally biased region" description="Basic and acidic residues" evidence="6">
    <location>
        <begin position="231"/>
        <end position="242"/>
    </location>
</feature>
<dbReference type="InterPro" id="IPR036457">
    <property type="entry name" value="PPM-type-like_dom_sf"/>
</dbReference>
<evidence type="ECO:0000256" key="3">
    <source>
        <dbReference type="ARBA" id="ARBA00022801"/>
    </source>
</evidence>
<dbReference type="PROSITE" id="PS51746">
    <property type="entry name" value="PPM_2"/>
    <property type="match status" value="1"/>
</dbReference>